<evidence type="ECO:0000256" key="2">
    <source>
        <dbReference type="ARBA" id="ARBA00004736"/>
    </source>
</evidence>
<dbReference type="InterPro" id="IPR031337">
    <property type="entry name" value="KDPG/KHG_AS_1"/>
</dbReference>
<evidence type="ECO:0000256" key="1">
    <source>
        <dbReference type="ARBA" id="ARBA00000654"/>
    </source>
</evidence>
<keyword evidence="9" id="KW-0614">Plasmid</keyword>
<dbReference type="PROSITE" id="PS00159">
    <property type="entry name" value="ALDOLASE_KDPG_KHG_1"/>
    <property type="match status" value="1"/>
</dbReference>
<dbReference type="EC" id="4.1.2.14" evidence="5"/>
<geneLocation type="plasmid" evidence="9 10">
    <name>unnamed1</name>
</geneLocation>
<protein>
    <recommendedName>
        <fullName evidence="5">2-dehydro-3-deoxy-phosphogluconate aldolase</fullName>
        <ecNumber evidence="5">4.1.2.14</ecNumber>
    </recommendedName>
</protein>
<accession>A0A2K9NKT4</accession>
<keyword evidence="6 9" id="KW-0456">Lyase</keyword>
<evidence type="ECO:0000256" key="7">
    <source>
        <dbReference type="ARBA" id="ARBA00023270"/>
    </source>
</evidence>
<keyword evidence="8" id="KW-0119">Carbohydrate metabolism</keyword>
<evidence type="ECO:0000313" key="9">
    <source>
        <dbReference type="EMBL" id="AUN33680.1"/>
    </source>
</evidence>
<evidence type="ECO:0000256" key="3">
    <source>
        <dbReference type="ARBA" id="ARBA00006906"/>
    </source>
</evidence>
<dbReference type="NCBIfam" id="NF004325">
    <property type="entry name" value="PRK05718.1"/>
    <property type="match status" value="1"/>
</dbReference>
<dbReference type="Pfam" id="PF01081">
    <property type="entry name" value="Aldolase"/>
    <property type="match status" value="1"/>
</dbReference>
<dbReference type="PROSITE" id="PS00160">
    <property type="entry name" value="ALDOLASE_KDPG_KHG_2"/>
    <property type="match status" value="1"/>
</dbReference>
<evidence type="ECO:0000256" key="6">
    <source>
        <dbReference type="ARBA" id="ARBA00023239"/>
    </source>
</evidence>
<name>A0A2K9NKT4_9PROT</name>
<organism evidence="9 10">
    <name type="scientific">Niveispirillum cyanobacteriorum</name>
    <dbReference type="NCBI Taxonomy" id="1612173"/>
    <lineage>
        <taxon>Bacteria</taxon>
        <taxon>Pseudomonadati</taxon>
        <taxon>Pseudomonadota</taxon>
        <taxon>Alphaproteobacteria</taxon>
        <taxon>Rhodospirillales</taxon>
        <taxon>Azospirillaceae</taxon>
        <taxon>Niveispirillum</taxon>
    </lineage>
</organism>
<dbReference type="Proteomes" id="UP000234752">
    <property type="component" value="Plasmid unnamed1"/>
</dbReference>
<dbReference type="InterPro" id="IPR031338">
    <property type="entry name" value="KDPG/KHG_AS_2"/>
</dbReference>
<reference evidence="9 10" key="1">
    <citation type="submission" date="2017-12" db="EMBL/GenBank/DDBJ databases">
        <title>Genomes of bacteria within cyanobacterial aggregates.</title>
        <authorList>
            <person name="Cai H."/>
        </authorList>
    </citation>
    <scope>NUCLEOTIDE SEQUENCE [LARGE SCALE GENOMIC DNA]</scope>
    <source>
        <strain evidence="9 10">TH16</strain>
        <plasmid evidence="9 10">unnamed1</plasmid>
    </source>
</reference>
<evidence type="ECO:0000256" key="4">
    <source>
        <dbReference type="ARBA" id="ARBA00011233"/>
    </source>
</evidence>
<dbReference type="InterPro" id="IPR013785">
    <property type="entry name" value="Aldolase_TIM"/>
</dbReference>
<dbReference type="Gene3D" id="3.20.20.70">
    <property type="entry name" value="Aldolase class I"/>
    <property type="match status" value="1"/>
</dbReference>
<dbReference type="AlphaFoldDB" id="A0A2K9NKT4"/>
<dbReference type="OrthoDB" id="9805177at2"/>
<keyword evidence="10" id="KW-1185">Reference proteome</keyword>
<dbReference type="PANTHER" id="PTHR30246">
    <property type="entry name" value="2-KETO-3-DEOXY-6-PHOSPHOGLUCONATE ALDOLASE"/>
    <property type="match status" value="1"/>
</dbReference>
<dbReference type="NCBIfam" id="TIGR01182">
    <property type="entry name" value="eda"/>
    <property type="match status" value="1"/>
</dbReference>
<evidence type="ECO:0000256" key="8">
    <source>
        <dbReference type="ARBA" id="ARBA00023277"/>
    </source>
</evidence>
<proteinExistence type="inferred from homology"/>
<comment type="subunit">
    <text evidence="4">Homotrimer.</text>
</comment>
<sequence>MQAFALLLKSSPVIPVLTIERVEDAPPLAVALNEGGLSVVEVTLRTPAALDAITAMKRAVPGLIVGAGTILKPSDLDAAMSAGSDFIVTPATTAALVAPLKACGVPVIPGVATPSEVLERLDDGFEVLKLFPAEQYGGAATIAALAAPLPQARFCPTGGIGRDKVASYLALKNVVGVGGSWIATNKQIADGDWAGITENARAAAGFAKPGL</sequence>
<dbReference type="SUPFAM" id="SSF51569">
    <property type="entry name" value="Aldolase"/>
    <property type="match status" value="1"/>
</dbReference>
<comment type="pathway">
    <text evidence="2">Carbohydrate acid metabolism; 2-dehydro-3-deoxy-D-gluconate degradation; D-glyceraldehyde 3-phosphate and pyruvate from 2-dehydro-3-deoxy-D-gluconate: step 2/2.</text>
</comment>
<dbReference type="CDD" id="cd00452">
    <property type="entry name" value="KDPG_aldolase"/>
    <property type="match status" value="1"/>
</dbReference>
<evidence type="ECO:0000313" key="10">
    <source>
        <dbReference type="Proteomes" id="UP000234752"/>
    </source>
</evidence>
<dbReference type="KEGG" id="ncb:C0V82_23980"/>
<dbReference type="EMBL" id="CP025613">
    <property type="protein sequence ID" value="AUN33680.1"/>
    <property type="molecule type" value="Genomic_DNA"/>
</dbReference>
<comment type="catalytic activity">
    <reaction evidence="1">
        <text>2-dehydro-3-deoxy-6-phospho-D-gluconate = D-glyceraldehyde 3-phosphate + pyruvate</text>
        <dbReference type="Rhea" id="RHEA:17089"/>
        <dbReference type="ChEBI" id="CHEBI:15361"/>
        <dbReference type="ChEBI" id="CHEBI:57569"/>
        <dbReference type="ChEBI" id="CHEBI:59776"/>
        <dbReference type="EC" id="4.1.2.14"/>
    </reaction>
</comment>
<gene>
    <name evidence="9" type="ORF">C0V82_23980</name>
</gene>
<dbReference type="InterPro" id="IPR000887">
    <property type="entry name" value="Aldlse_KDPG_KHG"/>
</dbReference>
<keyword evidence="7" id="KW-0704">Schiff base</keyword>
<dbReference type="GO" id="GO:0008675">
    <property type="term" value="F:2-dehydro-3-deoxy-phosphogluconate aldolase activity"/>
    <property type="evidence" value="ECO:0007669"/>
    <property type="project" value="UniProtKB-EC"/>
</dbReference>
<evidence type="ECO:0000256" key="5">
    <source>
        <dbReference type="ARBA" id="ARBA00013063"/>
    </source>
</evidence>
<comment type="similarity">
    <text evidence="3">Belongs to the KHG/KDPG aldolase family.</text>
</comment>
<dbReference type="PANTHER" id="PTHR30246:SF1">
    <property type="entry name" value="2-DEHYDRO-3-DEOXY-6-PHOSPHOGALACTONATE ALDOLASE-RELATED"/>
    <property type="match status" value="1"/>
</dbReference>